<name>A0ACC2T829_9FUNG</name>
<proteinExistence type="predicted"/>
<protein>
    <submittedName>
        <fullName evidence="1">Uncharacterized protein</fullName>
    </submittedName>
</protein>
<dbReference type="EMBL" id="QTSX02003564">
    <property type="protein sequence ID" value="KAJ9070692.1"/>
    <property type="molecule type" value="Genomic_DNA"/>
</dbReference>
<sequence>MDNNNAPTPTLFHPLALAFLLSYLEDYIFLGRFNPLLRRYCLLGEIFHMETVSIPIGMLVTGLNLSEVINLLGDMFPSGWVPENCILAFLGGGLDVPSLGPLGPMILDLGLLALCLWFCCGPYWCLARLSQERHAGYCKTSVVWKAGCQKNKAELCLLCPFTESHLGTRSRKVCQVGCQKSKAVLRSASLFYCSLLA</sequence>
<reference evidence="1" key="1">
    <citation type="submission" date="2022-04" db="EMBL/GenBank/DDBJ databases">
        <title>Genome of the entomopathogenic fungus Entomophthora muscae.</title>
        <authorList>
            <person name="Elya C."/>
            <person name="Lovett B.R."/>
            <person name="Lee E."/>
            <person name="Macias A.M."/>
            <person name="Hajek A.E."/>
            <person name="De Bivort B.L."/>
            <person name="Kasson M.T."/>
            <person name="De Fine Licht H.H."/>
            <person name="Stajich J.E."/>
        </authorList>
    </citation>
    <scope>NUCLEOTIDE SEQUENCE</scope>
    <source>
        <strain evidence="1">Berkeley</strain>
    </source>
</reference>
<evidence type="ECO:0000313" key="1">
    <source>
        <dbReference type="EMBL" id="KAJ9070692.1"/>
    </source>
</evidence>
<organism evidence="1 2">
    <name type="scientific">Entomophthora muscae</name>
    <dbReference type="NCBI Taxonomy" id="34485"/>
    <lineage>
        <taxon>Eukaryota</taxon>
        <taxon>Fungi</taxon>
        <taxon>Fungi incertae sedis</taxon>
        <taxon>Zoopagomycota</taxon>
        <taxon>Entomophthoromycotina</taxon>
        <taxon>Entomophthoromycetes</taxon>
        <taxon>Entomophthorales</taxon>
        <taxon>Entomophthoraceae</taxon>
        <taxon>Entomophthora</taxon>
    </lineage>
</organism>
<evidence type="ECO:0000313" key="2">
    <source>
        <dbReference type="Proteomes" id="UP001165960"/>
    </source>
</evidence>
<gene>
    <name evidence="1" type="ORF">DSO57_1005219</name>
</gene>
<dbReference type="Proteomes" id="UP001165960">
    <property type="component" value="Unassembled WGS sequence"/>
</dbReference>
<keyword evidence="2" id="KW-1185">Reference proteome</keyword>
<accession>A0ACC2T829</accession>
<comment type="caution">
    <text evidence="1">The sequence shown here is derived from an EMBL/GenBank/DDBJ whole genome shotgun (WGS) entry which is preliminary data.</text>
</comment>